<protein>
    <submittedName>
        <fullName evidence="1">Uncharacterized protein</fullName>
    </submittedName>
</protein>
<organism evidence="1 2">
    <name type="scientific">Pistacia integerrima</name>
    <dbReference type="NCBI Taxonomy" id="434235"/>
    <lineage>
        <taxon>Eukaryota</taxon>
        <taxon>Viridiplantae</taxon>
        <taxon>Streptophyta</taxon>
        <taxon>Embryophyta</taxon>
        <taxon>Tracheophyta</taxon>
        <taxon>Spermatophyta</taxon>
        <taxon>Magnoliopsida</taxon>
        <taxon>eudicotyledons</taxon>
        <taxon>Gunneridae</taxon>
        <taxon>Pentapetalae</taxon>
        <taxon>rosids</taxon>
        <taxon>malvids</taxon>
        <taxon>Sapindales</taxon>
        <taxon>Anacardiaceae</taxon>
        <taxon>Pistacia</taxon>
    </lineage>
</organism>
<evidence type="ECO:0000313" key="1">
    <source>
        <dbReference type="EMBL" id="KAJ0014127.1"/>
    </source>
</evidence>
<sequence length="67" mass="7592">MHCSVTHAKSDLIRLTWMSCYDKRIGGSVAAAEYISSMSDGFYGLRQYNEIYENGLYIITECSELAK</sequence>
<reference evidence="2" key="1">
    <citation type="journal article" date="2023" name="G3 (Bethesda)">
        <title>Genome assembly and association tests identify interacting loci associated with vigor, precocity, and sex in interspecific pistachio rootstocks.</title>
        <authorList>
            <person name="Palmer W."/>
            <person name="Jacygrad E."/>
            <person name="Sagayaradj S."/>
            <person name="Cavanaugh K."/>
            <person name="Han R."/>
            <person name="Bertier L."/>
            <person name="Beede B."/>
            <person name="Kafkas S."/>
            <person name="Golino D."/>
            <person name="Preece J."/>
            <person name="Michelmore R."/>
        </authorList>
    </citation>
    <scope>NUCLEOTIDE SEQUENCE [LARGE SCALE GENOMIC DNA]</scope>
</reference>
<proteinExistence type="predicted"/>
<evidence type="ECO:0000313" key="2">
    <source>
        <dbReference type="Proteomes" id="UP001163603"/>
    </source>
</evidence>
<comment type="caution">
    <text evidence="1">The sequence shown here is derived from an EMBL/GenBank/DDBJ whole genome shotgun (WGS) entry which is preliminary data.</text>
</comment>
<gene>
    <name evidence="1" type="ORF">Pint_21723</name>
</gene>
<dbReference type="EMBL" id="CM047748">
    <property type="protein sequence ID" value="KAJ0014127.1"/>
    <property type="molecule type" value="Genomic_DNA"/>
</dbReference>
<keyword evidence="2" id="KW-1185">Reference proteome</keyword>
<name>A0ACC0XBS6_9ROSI</name>
<dbReference type="Proteomes" id="UP001163603">
    <property type="component" value="Chromosome 13"/>
</dbReference>
<accession>A0ACC0XBS6</accession>